<reference evidence="3" key="1">
    <citation type="journal article" date="2019" name="Int. J. Syst. Evol. Microbiol.">
        <title>The Global Catalogue of Microorganisms (GCM) 10K type strain sequencing project: providing services to taxonomists for standard genome sequencing and annotation.</title>
        <authorList>
            <consortium name="The Broad Institute Genomics Platform"/>
            <consortium name="The Broad Institute Genome Sequencing Center for Infectious Disease"/>
            <person name="Wu L."/>
            <person name="Ma J."/>
        </authorList>
    </citation>
    <scope>NUCLEOTIDE SEQUENCE [LARGE SCALE GENOMIC DNA]</scope>
    <source>
        <strain evidence="3">CCM 8702</strain>
    </source>
</reference>
<sequence>MRITHDTLGESVGLNDAPPATYRVEFKMSNAGEEFFTTEKPQPEEKFAGSSFPIRIR</sequence>
<protein>
    <submittedName>
        <fullName evidence="2">Uncharacterized protein</fullName>
    </submittedName>
</protein>
<dbReference type="Proteomes" id="UP000605427">
    <property type="component" value="Unassembled WGS sequence"/>
</dbReference>
<evidence type="ECO:0000313" key="2">
    <source>
        <dbReference type="EMBL" id="GGH71023.1"/>
    </source>
</evidence>
<proteinExistence type="predicted"/>
<name>A0ABQ1ZPN6_9BACL</name>
<organism evidence="2 3">
    <name type="scientific">Saccharibacillus endophyticus</name>
    <dbReference type="NCBI Taxonomy" id="2060666"/>
    <lineage>
        <taxon>Bacteria</taxon>
        <taxon>Bacillati</taxon>
        <taxon>Bacillota</taxon>
        <taxon>Bacilli</taxon>
        <taxon>Bacillales</taxon>
        <taxon>Paenibacillaceae</taxon>
        <taxon>Saccharibacillus</taxon>
    </lineage>
</organism>
<gene>
    <name evidence="2" type="ORF">GCM10007362_07730</name>
</gene>
<comment type="caution">
    <text evidence="2">The sequence shown here is derived from an EMBL/GenBank/DDBJ whole genome shotgun (WGS) entry which is preliminary data.</text>
</comment>
<keyword evidence="3" id="KW-1185">Reference proteome</keyword>
<evidence type="ECO:0000313" key="3">
    <source>
        <dbReference type="Proteomes" id="UP000605427"/>
    </source>
</evidence>
<evidence type="ECO:0000256" key="1">
    <source>
        <dbReference type="SAM" id="MobiDB-lite"/>
    </source>
</evidence>
<feature type="region of interest" description="Disordered" evidence="1">
    <location>
        <begin position="38"/>
        <end position="57"/>
    </location>
</feature>
<dbReference type="EMBL" id="BMDD01000001">
    <property type="protein sequence ID" value="GGH71023.1"/>
    <property type="molecule type" value="Genomic_DNA"/>
</dbReference>
<accession>A0ABQ1ZPN6</accession>